<evidence type="ECO:0000313" key="2">
    <source>
        <dbReference type="Proteomes" id="UP000244910"/>
    </source>
</evidence>
<proteinExistence type="predicted"/>
<dbReference type="RefSeq" id="WP_032076401.1">
    <property type="nucleotide sequence ID" value="NZ_CP020953.1"/>
</dbReference>
<keyword evidence="2" id="KW-1185">Reference proteome</keyword>
<sequence length="127" mass="14546">MQPELEQLISFGNKLKEELLSAGYKNFSATTPKNDKLKSNFITRKKGQSDQEYYSILFKNAENFDEAIKLYCNNTPYNDLLLTSKLSRIRNILLSNNLLPKAISGNELYDVVKRVSAKINSNVHQQN</sequence>
<reference evidence="2" key="1">
    <citation type="submission" date="2017-04" db="EMBL/GenBank/DDBJ databases">
        <authorList>
            <person name="Song Y."/>
            <person name="Cho B.-K."/>
        </authorList>
    </citation>
    <scope>NUCLEOTIDE SEQUENCE [LARGE SCALE GENOMIC DNA]</scope>
    <source>
        <strain evidence="2">SL1</strain>
    </source>
</reference>
<evidence type="ECO:0000313" key="1">
    <source>
        <dbReference type="EMBL" id="AWI05024.1"/>
    </source>
</evidence>
<dbReference type="Proteomes" id="UP000244910">
    <property type="component" value="Chromosome"/>
</dbReference>
<dbReference type="EMBL" id="CP020953">
    <property type="protein sequence ID" value="AWI05024.1"/>
    <property type="molecule type" value="Genomic_DNA"/>
</dbReference>
<dbReference type="AlphaFoldDB" id="A0A2U8DS11"/>
<accession>A0A2U8DS11</accession>
<name>A0A2U8DS11_9CLOT</name>
<dbReference type="KEGG" id="cdrk:B9W14_11115"/>
<gene>
    <name evidence="1" type="ORF">B9W14_11115</name>
</gene>
<organism evidence="1 2">
    <name type="scientific">Clostridium drakei</name>
    <dbReference type="NCBI Taxonomy" id="332101"/>
    <lineage>
        <taxon>Bacteria</taxon>
        <taxon>Bacillati</taxon>
        <taxon>Bacillota</taxon>
        <taxon>Clostridia</taxon>
        <taxon>Eubacteriales</taxon>
        <taxon>Clostridiaceae</taxon>
        <taxon>Clostridium</taxon>
    </lineage>
</organism>
<protein>
    <submittedName>
        <fullName evidence="1">Uncharacterized protein</fullName>
    </submittedName>
</protein>